<feature type="compositionally biased region" description="Basic and acidic residues" evidence="1">
    <location>
        <begin position="396"/>
        <end position="407"/>
    </location>
</feature>
<protein>
    <submittedName>
        <fullName evidence="3">Relaxase/mobilization nuclease domain-containing protein</fullName>
    </submittedName>
</protein>
<evidence type="ECO:0000259" key="2">
    <source>
        <dbReference type="Pfam" id="PF03432"/>
    </source>
</evidence>
<dbReference type="InterPro" id="IPR005094">
    <property type="entry name" value="Endonuclease_MobA/VirD2"/>
</dbReference>
<proteinExistence type="predicted"/>
<reference evidence="4" key="1">
    <citation type="journal article" date="2019" name="Int. J. Syst. Evol. Microbiol.">
        <title>The Global Catalogue of Microorganisms (GCM) 10K type strain sequencing project: providing services to taxonomists for standard genome sequencing and annotation.</title>
        <authorList>
            <consortium name="The Broad Institute Genomics Platform"/>
            <consortium name="The Broad Institute Genome Sequencing Center for Infectious Disease"/>
            <person name="Wu L."/>
            <person name="Ma J."/>
        </authorList>
    </citation>
    <scope>NUCLEOTIDE SEQUENCE [LARGE SCALE GENOMIC DNA]</scope>
    <source>
        <strain evidence="4">CCUG 55250</strain>
    </source>
</reference>
<accession>A0ABW0IB46</accession>
<evidence type="ECO:0000313" key="4">
    <source>
        <dbReference type="Proteomes" id="UP001596106"/>
    </source>
</evidence>
<feature type="region of interest" description="Disordered" evidence="1">
    <location>
        <begin position="348"/>
        <end position="416"/>
    </location>
</feature>
<gene>
    <name evidence="3" type="ORF">ACFPMF_15410</name>
</gene>
<comment type="caution">
    <text evidence="3">The sequence shown here is derived from an EMBL/GenBank/DDBJ whole genome shotgun (WGS) entry which is preliminary data.</text>
</comment>
<dbReference type="EMBL" id="JBHSMA010000004">
    <property type="protein sequence ID" value="MFC5410710.1"/>
    <property type="molecule type" value="Genomic_DNA"/>
</dbReference>
<sequence length="416" mass="46254">MVARISTGANPRGAVYYNEEKVEKGEAERLALRNYAGIVIDPRQAGKQQVAYILEERAALNERVTKPTFHVSLSLALGEKPASDELLSLADMYMIGMGFGRQPYAVYQHFDTDHTHVHIVSVRVDEKGKRISDQFERQKSNRLRQQLEKDFGLVEAEKVGRKLGAPDLKPVQYGQGDLKQAVTNVVLTVLNDYRFSSMAQYNQLLGLYNVKAVEVPLEGKKPGLVYTVANEQERQGVGFKASSLRQQPTLDTVERRINSGKKAKGDGAPRMRKVLEGQLEGVTSWAQLHQRLERINVAIVPHQSQDGNLFGVSFIDEKQKAIYSGSELGKGLSAAALKNKLGDEFEAIPEPEISSGKNRAVSREFGPQANQTQPEAEPEQNASTVRDLLHAIGQGDDQHESEQELKKMTRKKGPRL</sequence>
<feature type="domain" description="MobA/VirD2-like nuclease" evidence="2">
    <location>
        <begin position="48"/>
        <end position="153"/>
    </location>
</feature>
<keyword evidence="4" id="KW-1185">Reference proteome</keyword>
<feature type="compositionally biased region" description="Polar residues" evidence="1">
    <location>
        <begin position="368"/>
        <end position="384"/>
    </location>
</feature>
<dbReference type="RefSeq" id="WP_379846652.1">
    <property type="nucleotide sequence ID" value="NZ_JBHSMA010000004.1"/>
</dbReference>
<evidence type="ECO:0000256" key="1">
    <source>
        <dbReference type="SAM" id="MobiDB-lite"/>
    </source>
</evidence>
<organism evidence="3 4">
    <name type="scientific">Larkinella bovis</name>
    <dbReference type="NCBI Taxonomy" id="683041"/>
    <lineage>
        <taxon>Bacteria</taxon>
        <taxon>Pseudomonadati</taxon>
        <taxon>Bacteroidota</taxon>
        <taxon>Cytophagia</taxon>
        <taxon>Cytophagales</taxon>
        <taxon>Spirosomataceae</taxon>
        <taxon>Larkinella</taxon>
    </lineage>
</organism>
<dbReference type="Pfam" id="PF03432">
    <property type="entry name" value="Relaxase"/>
    <property type="match status" value="1"/>
</dbReference>
<evidence type="ECO:0000313" key="3">
    <source>
        <dbReference type="EMBL" id="MFC5410710.1"/>
    </source>
</evidence>
<dbReference type="Proteomes" id="UP001596106">
    <property type="component" value="Unassembled WGS sequence"/>
</dbReference>
<name>A0ABW0IB46_9BACT</name>